<dbReference type="STRING" id="797114.C475_20952"/>
<dbReference type="EMBL" id="AOIU01000047">
    <property type="protein sequence ID" value="ELZ20282.1"/>
    <property type="molecule type" value="Genomic_DNA"/>
</dbReference>
<accession>M0CD42</accession>
<dbReference type="Proteomes" id="UP000011626">
    <property type="component" value="Unassembled WGS sequence"/>
</dbReference>
<organism evidence="1 2">
    <name type="scientific">Halosimplex carlsbadense 2-9-1</name>
    <dbReference type="NCBI Taxonomy" id="797114"/>
    <lineage>
        <taxon>Archaea</taxon>
        <taxon>Methanobacteriati</taxon>
        <taxon>Methanobacteriota</taxon>
        <taxon>Stenosarchaea group</taxon>
        <taxon>Halobacteria</taxon>
        <taxon>Halobacteriales</taxon>
        <taxon>Haloarculaceae</taxon>
        <taxon>Halosimplex</taxon>
    </lineage>
</organism>
<sequence length="334" mass="35895">MVYQRVERVMGADAPAPTVEVTDDGPIEFSSPELAPTTEALGYRRDGGSVSQCGQFYPAFATTDTVSIAPGNLSAQAVELVLAHEFVHIVQDDLAGYERVGEIERYAVDHALTEGSAVYVADRYADRYDKTWNRRTPLGIRECIYDRVGDGTRGLAGRYYFGGLHFEQRLDSPANLSAVYRAPPRTTEQVIHGLAPGTEPVANLSVSVRQRGRWIGDTRERAGELRLRSWLYTGLPADRVDTAAAGWGGDEILAFDRGGETGVAWVLRMDSSTDADELAAAVGDLEATLESRNATNVETARVGDETVVVFAGTESFAAGGEATGSAGDVTITVP</sequence>
<protein>
    <submittedName>
        <fullName evidence="1">Uncharacterized protein</fullName>
    </submittedName>
</protein>
<name>M0CD42_9EURY</name>
<keyword evidence="2" id="KW-1185">Reference proteome</keyword>
<evidence type="ECO:0000313" key="1">
    <source>
        <dbReference type="EMBL" id="ELZ20282.1"/>
    </source>
</evidence>
<evidence type="ECO:0000313" key="2">
    <source>
        <dbReference type="Proteomes" id="UP000011626"/>
    </source>
</evidence>
<gene>
    <name evidence="1" type="ORF">C475_20952</name>
</gene>
<dbReference type="eggNOG" id="arCOG02980">
    <property type="taxonomic scope" value="Archaea"/>
</dbReference>
<reference evidence="1 2" key="1">
    <citation type="journal article" date="2014" name="PLoS Genet.">
        <title>Phylogenetically driven sequencing of extremely halophilic archaea reveals strategies for static and dynamic osmo-response.</title>
        <authorList>
            <person name="Becker E.A."/>
            <person name="Seitzer P.M."/>
            <person name="Tritt A."/>
            <person name="Larsen D."/>
            <person name="Krusor M."/>
            <person name="Yao A.I."/>
            <person name="Wu D."/>
            <person name="Madern D."/>
            <person name="Eisen J.A."/>
            <person name="Darling A.E."/>
            <person name="Facciotti M.T."/>
        </authorList>
    </citation>
    <scope>NUCLEOTIDE SEQUENCE [LARGE SCALE GENOMIC DNA]</scope>
    <source>
        <strain evidence="1 2">2-9-1</strain>
    </source>
</reference>
<comment type="caution">
    <text evidence="1">The sequence shown here is derived from an EMBL/GenBank/DDBJ whole genome shotgun (WGS) entry which is preliminary data.</text>
</comment>
<dbReference type="AlphaFoldDB" id="M0CD42"/>
<proteinExistence type="predicted"/>